<dbReference type="EMBL" id="GBXM01029564">
    <property type="protein sequence ID" value="JAH79013.1"/>
    <property type="molecule type" value="Transcribed_RNA"/>
</dbReference>
<sequence>MQSFSAVNGRASFNLDARNMQTAPSSCRLLFLVRTTAKNLSK</sequence>
<name>A0A0E9VSW4_ANGAN</name>
<evidence type="ECO:0000313" key="1">
    <source>
        <dbReference type="EMBL" id="JAH81127.1"/>
    </source>
</evidence>
<reference evidence="1" key="1">
    <citation type="submission" date="2014-11" db="EMBL/GenBank/DDBJ databases">
        <authorList>
            <person name="Amaro Gonzalez C."/>
        </authorList>
    </citation>
    <scope>NUCLEOTIDE SEQUENCE</scope>
</reference>
<dbReference type="EMBL" id="GBXM01027450">
    <property type="protein sequence ID" value="JAH81127.1"/>
    <property type="molecule type" value="Transcribed_RNA"/>
</dbReference>
<accession>A0A0E9VSW4</accession>
<dbReference type="AlphaFoldDB" id="A0A0E9VSW4"/>
<protein>
    <submittedName>
        <fullName evidence="1">Uncharacterized protein</fullName>
    </submittedName>
</protein>
<proteinExistence type="predicted"/>
<reference evidence="1" key="2">
    <citation type="journal article" date="2015" name="Fish Shellfish Immunol.">
        <title>Early steps in the European eel (Anguilla anguilla)-Vibrio vulnificus interaction in the gills: Role of the RtxA13 toxin.</title>
        <authorList>
            <person name="Callol A."/>
            <person name="Pajuelo D."/>
            <person name="Ebbesson L."/>
            <person name="Teles M."/>
            <person name="MacKenzie S."/>
            <person name="Amaro C."/>
        </authorList>
    </citation>
    <scope>NUCLEOTIDE SEQUENCE</scope>
</reference>
<organism evidence="1">
    <name type="scientific">Anguilla anguilla</name>
    <name type="common">European freshwater eel</name>
    <name type="synonym">Muraena anguilla</name>
    <dbReference type="NCBI Taxonomy" id="7936"/>
    <lineage>
        <taxon>Eukaryota</taxon>
        <taxon>Metazoa</taxon>
        <taxon>Chordata</taxon>
        <taxon>Craniata</taxon>
        <taxon>Vertebrata</taxon>
        <taxon>Euteleostomi</taxon>
        <taxon>Actinopterygii</taxon>
        <taxon>Neopterygii</taxon>
        <taxon>Teleostei</taxon>
        <taxon>Anguilliformes</taxon>
        <taxon>Anguillidae</taxon>
        <taxon>Anguilla</taxon>
    </lineage>
</organism>